<protein>
    <recommendedName>
        <fullName evidence="2">Protein kinase domain-containing protein</fullName>
    </recommendedName>
</protein>
<evidence type="ECO:0000313" key="4">
    <source>
        <dbReference type="Proteomes" id="UP000298061"/>
    </source>
</evidence>
<feature type="domain" description="Protein kinase" evidence="2">
    <location>
        <begin position="392"/>
        <end position="540"/>
    </location>
</feature>
<evidence type="ECO:0000259" key="2">
    <source>
        <dbReference type="PROSITE" id="PS50011"/>
    </source>
</evidence>
<sequence>MRKEDDAPSPNESCKTASSAAVCASCATAAVSVFTRSIMNVFDAGADDDAPDVCDDGAEDAAAEETLAAVFGEPILPHVRPTEAERSLGASTKALVAEIQHRPAVVVAGQNARAGDEESGDGDKEDNMAALKKEYQRAILAGRYAGTPSSNSKSAVAYAERQKTVPIYDGYHVEGYPPTIAPPVELYHPIFAKFLADVNKTDLQLPVDIIRGTVELKNLLSPYPFPLTEAEAEPHLRRILGTILGRKVLKLVNHRGITTDLSLVSNRTSSPVEGPLSYESMWCDPDRNGIRELCCCPSFILGITGFSFMVLGCVLTSGVIAQRLTNLFFLDNDRPGDAAVLHAAHIFHSLRLALDDLERYYRDLTPPSEPNEDRFFPSINTYVSGGGRLVKFRYMEPLRKGMACMTFRAVVVSTDKGHAAAGGQGKAGEEELPGVEEGQEIVVKFAERYGDDAHRLLARQRLAPELYYCGPISSDPSLHYGTRCMVVMEHIEGRMVAELVEQGELSKTLRARISEAVELLHENQMVHGDIRGQKMMIRVE</sequence>
<evidence type="ECO:0000256" key="1">
    <source>
        <dbReference type="SAM" id="Phobius"/>
    </source>
</evidence>
<dbReference type="InterPro" id="IPR000719">
    <property type="entry name" value="Prot_kinase_dom"/>
</dbReference>
<dbReference type="STRING" id="135208.A0A4Y9ZNT6"/>
<keyword evidence="1" id="KW-0472">Membrane</keyword>
<dbReference type="GO" id="GO:0005524">
    <property type="term" value="F:ATP binding"/>
    <property type="evidence" value="ECO:0007669"/>
    <property type="project" value="InterPro"/>
</dbReference>
<keyword evidence="4" id="KW-1185">Reference proteome</keyword>
<evidence type="ECO:0000313" key="3">
    <source>
        <dbReference type="EMBL" id="TFY75089.1"/>
    </source>
</evidence>
<reference evidence="3 4" key="1">
    <citation type="submission" date="2019-02" db="EMBL/GenBank/DDBJ databases">
        <title>Genome sequencing of the rare red list fungi Hericium alpestre (H. flagellum).</title>
        <authorList>
            <person name="Buettner E."/>
            <person name="Kellner H."/>
        </authorList>
    </citation>
    <scope>NUCLEOTIDE SEQUENCE [LARGE SCALE GENOMIC DNA]</scope>
    <source>
        <strain evidence="3 4">DSM 108284</strain>
    </source>
</reference>
<accession>A0A4Y9ZNT6</accession>
<dbReference type="GO" id="GO:0004672">
    <property type="term" value="F:protein kinase activity"/>
    <property type="evidence" value="ECO:0007669"/>
    <property type="project" value="InterPro"/>
</dbReference>
<dbReference type="PROSITE" id="PS50011">
    <property type="entry name" value="PROTEIN_KINASE_DOM"/>
    <property type="match status" value="1"/>
</dbReference>
<dbReference type="AlphaFoldDB" id="A0A4Y9ZNT6"/>
<dbReference type="OrthoDB" id="4062651at2759"/>
<gene>
    <name evidence="3" type="ORF">EWM64_g8923</name>
</gene>
<keyword evidence="1" id="KW-1133">Transmembrane helix</keyword>
<organism evidence="3 4">
    <name type="scientific">Hericium alpestre</name>
    <dbReference type="NCBI Taxonomy" id="135208"/>
    <lineage>
        <taxon>Eukaryota</taxon>
        <taxon>Fungi</taxon>
        <taxon>Dikarya</taxon>
        <taxon>Basidiomycota</taxon>
        <taxon>Agaricomycotina</taxon>
        <taxon>Agaricomycetes</taxon>
        <taxon>Russulales</taxon>
        <taxon>Hericiaceae</taxon>
        <taxon>Hericium</taxon>
    </lineage>
</organism>
<dbReference type="EMBL" id="SFCI01001723">
    <property type="protein sequence ID" value="TFY75089.1"/>
    <property type="molecule type" value="Genomic_DNA"/>
</dbReference>
<feature type="transmembrane region" description="Helical" evidence="1">
    <location>
        <begin position="299"/>
        <end position="321"/>
    </location>
</feature>
<proteinExistence type="predicted"/>
<dbReference type="InterPro" id="IPR011009">
    <property type="entry name" value="Kinase-like_dom_sf"/>
</dbReference>
<dbReference type="Proteomes" id="UP000298061">
    <property type="component" value="Unassembled WGS sequence"/>
</dbReference>
<feature type="non-terminal residue" evidence="3">
    <location>
        <position position="540"/>
    </location>
</feature>
<name>A0A4Y9ZNT6_9AGAM</name>
<comment type="caution">
    <text evidence="3">The sequence shown here is derived from an EMBL/GenBank/DDBJ whole genome shotgun (WGS) entry which is preliminary data.</text>
</comment>
<dbReference type="SUPFAM" id="SSF56112">
    <property type="entry name" value="Protein kinase-like (PK-like)"/>
    <property type="match status" value="1"/>
</dbReference>
<keyword evidence="1" id="KW-0812">Transmembrane</keyword>